<keyword evidence="6" id="KW-0560">Oxidoreductase</keyword>
<evidence type="ECO:0000313" key="10">
    <source>
        <dbReference type="Proteomes" id="UP000199296"/>
    </source>
</evidence>
<dbReference type="GO" id="GO:0006979">
    <property type="term" value="P:response to oxidative stress"/>
    <property type="evidence" value="ECO:0007669"/>
    <property type="project" value="InterPro"/>
</dbReference>
<comment type="cofactor">
    <cofactor evidence="1">
        <name>Zn(2+)</name>
        <dbReference type="ChEBI" id="CHEBI:29105"/>
    </cofactor>
</comment>
<protein>
    <recommendedName>
        <fullName evidence="3">peptide-methionine (R)-S-oxide reductase</fullName>
        <ecNumber evidence="3">1.8.4.12</ecNumber>
    </recommendedName>
</protein>
<evidence type="ECO:0000256" key="2">
    <source>
        <dbReference type="ARBA" id="ARBA00007174"/>
    </source>
</evidence>
<evidence type="ECO:0000256" key="7">
    <source>
        <dbReference type="ARBA" id="ARBA00048488"/>
    </source>
</evidence>
<dbReference type="InterPro" id="IPR002579">
    <property type="entry name" value="Met_Sox_Rdtase_MsrB_dom"/>
</dbReference>
<feature type="domain" description="MsrB" evidence="8">
    <location>
        <begin position="9"/>
        <end position="130"/>
    </location>
</feature>
<dbReference type="Proteomes" id="UP000199296">
    <property type="component" value="Unassembled WGS sequence"/>
</dbReference>
<proteinExistence type="inferred from homology"/>
<dbReference type="Pfam" id="PF01641">
    <property type="entry name" value="SelR"/>
    <property type="match status" value="1"/>
</dbReference>
<dbReference type="AlphaFoldDB" id="A0A1G7VRK0"/>
<dbReference type="FunFam" id="2.170.150.20:FF:000001">
    <property type="entry name" value="Peptide methionine sulfoxide reductase MsrB"/>
    <property type="match status" value="1"/>
</dbReference>
<dbReference type="EMBL" id="FNCW01000004">
    <property type="protein sequence ID" value="SDG62435.1"/>
    <property type="molecule type" value="Genomic_DNA"/>
</dbReference>
<comment type="similarity">
    <text evidence="2">Belongs to the MsrB Met sulfoxide reductase family.</text>
</comment>
<dbReference type="InterPro" id="IPR028427">
    <property type="entry name" value="Met_Sox_Rdtase_MsrB"/>
</dbReference>
<dbReference type="NCBIfam" id="TIGR00357">
    <property type="entry name" value="peptide-methionine (R)-S-oxide reductase MsrB"/>
    <property type="match status" value="1"/>
</dbReference>
<dbReference type="GO" id="GO:0030091">
    <property type="term" value="P:protein repair"/>
    <property type="evidence" value="ECO:0007669"/>
    <property type="project" value="InterPro"/>
</dbReference>
<dbReference type="OrthoDB" id="4174719at2"/>
<keyword evidence="5" id="KW-0862">Zinc</keyword>
<evidence type="ECO:0000256" key="3">
    <source>
        <dbReference type="ARBA" id="ARBA00012499"/>
    </source>
</evidence>
<comment type="catalytic activity">
    <reaction evidence="7">
        <text>L-methionyl-[protein] + [thioredoxin]-disulfide + H2O = L-methionyl-(R)-S-oxide-[protein] + [thioredoxin]-dithiol</text>
        <dbReference type="Rhea" id="RHEA:24164"/>
        <dbReference type="Rhea" id="RHEA-COMP:10698"/>
        <dbReference type="Rhea" id="RHEA-COMP:10700"/>
        <dbReference type="Rhea" id="RHEA-COMP:12313"/>
        <dbReference type="Rhea" id="RHEA-COMP:12314"/>
        <dbReference type="ChEBI" id="CHEBI:15377"/>
        <dbReference type="ChEBI" id="CHEBI:16044"/>
        <dbReference type="ChEBI" id="CHEBI:29950"/>
        <dbReference type="ChEBI" id="CHEBI:45764"/>
        <dbReference type="ChEBI" id="CHEBI:50058"/>
        <dbReference type="EC" id="1.8.4.12"/>
    </reaction>
</comment>
<keyword evidence="10" id="KW-1185">Reference proteome</keyword>
<name>A0A1G7VRK0_9FLAO</name>
<dbReference type="STRING" id="470826.SAMN04488027_10495"/>
<dbReference type="PANTHER" id="PTHR10173">
    <property type="entry name" value="METHIONINE SULFOXIDE REDUCTASE"/>
    <property type="match status" value="1"/>
</dbReference>
<dbReference type="SUPFAM" id="SSF51316">
    <property type="entry name" value="Mss4-like"/>
    <property type="match status" value="1"/>
</dbReference>
<evidence type="ECO:0000256" key="1">
    <source>
        <dbReference type="ARBA" id="ARBA00001947"/>
    </source>
</evidence>
<reference evidence="9 10" key="1">
    <citation type="submission" date="2016-10" db="EMBL/GenBank/DDBJ databases">
        <authorList>
            <person name="de Groot N.N."/>
        </authorList>
    </citation>
    <scope>NUCLEOTIDE SEQUENCE [LARGE SCALE GENOMIC DNA]</scope>
    <source>
        <strain evidence="9 10">DSM 19803</strain>
    </source>
</reference>
<accession>A0A1G7VRK0</accession>
<evidence type="ECO:0000313" key="9">
    <source>
        <dbReference type="EMBL" id="SDG62435.1"/>
    </source>
</evidence>
<dbReference type="PANTHER" id="PTHR10173:SF52">
    <property type="entry name" value="METHIONINE-R-SULFOXIDE REDUCTASE B1"/>
    <property type="match status" value="1"/>
</dbReference>
<gene>
    <name evidence="9" type="ORF">SAMN04488027_10495</name>
</gene>
<sequence>MTDKNKMTEQDWKEKLSEKEFHILREKGTEPPHSGKYNTHFEDGKYYCNGCGELLFDSASKFESNCGWPSFDSSVEGAIEYKKDTAFGMIRTEILCSNCGGHIGHIFEDGPTDTGKRYCVNSLSINFKNQDS</sequence>
<dbReference type="Gene3D" id="2.170.150.20">
    <property type="entry name" value="Peptide methionine sulfoxide reductase"/>
    <property type="match status" value="1"/>
</dbReference>
<dbReference type="GO" id="GO:0033743">
    <property type="term" value="F:peptide-methionine (R)-S-oxide reductase activity"/>
    <property type="evidence" value="ECO:0007669"/>
    <property type="project" value="UniProtKB-EC"/>
</dbReference>
<dbReference type="PROSITE" id="PS51790">
    <property type="entry name" value="MSRB"/>
    <property type="match status" value="1"/>
</dbReference>
<evidence type="ECO:0000256" key="4">
    <source>
        <dbReference type="ARBA" id="ARBA00022723"/>
    </source>
</evidence>
<keyword evidence="4" id="KW-0479">Metal-binding</keyword>
<dbReference type="InterPro" id="IPR011057">
    <property type="entry name" value="Mss4-like_sf"/>
</dbReference>
<dbReference type="RefSeq" id="WP_093366386.1">
    <property type="nucleotide sequence ID" value="NZ_FNCW01000004.1"/>
</dbReference>
<dbReference type="GO" id="GO:0046872">
    <property type="term" value="F:metal ion binding"/>
    <property type="evidence" value="ECO:0007669"/>
    <property type="project" value="UniProtKB-KW"/>
</dbReference>
<evidence type="ECO:0000256" key="5">
    <source>
        <dbReference type="ARBA" id="ARBA00022833"/>
    </source>
</evidence>
<organism evidence="9 10">
    <name type="scientific">Psychroflexus sediminis</name>
    <dbReference type="NCBI Taxonomy" id="470826"/>
    <lineage>
        <taxon>Bacteria</taxon>
        <taxon>Pseudomonadati</taxon>
        <taxon>Bacteroidota</taxon>
        <taxon>Flavobacteriia</taxon>
        <taxon>Flavobacteriales</taxon>
        <taxon>Flavobacteriaceae</taxon>
        <taxon>Psychroflexus</taxon>
    </lineage>
</organism>
<evidence type="ECO:0000256" key="6">
    <source>
        <dbReference type="ARBA" id="ARBA00023002"/>
    </source>
</evidence>
<evidence type="ECO:0000259" key="8">
    <source>
        <dbReference type="PROSITE" id="PS51790"/>
    </source>
</evidence>
<dbReference type="GO" id="GO:0005737">
    <property type="term" value="C:cytoplasm"/>
    <property type="evidence" value="ECO:0007669"/>
    <property type="project" value="TreeGrafter"/>
</dbReference>
<dbReference type="EC" id="1.8.4.12" evidence="3"/>